<organism evidence="2 3">
    <name type="scientific">Wolbachia pipientis</name>
    <dbReference type="NCBI Taxonomy" id="955"/>
    <lineage>
        <taxon>Bacteria</taxon>
        <taxon>Pseudomonadati</taxon>
        <taxon>Pseudomonadota</taxon>
        <taxon>Alphaproteobacteria</taxon>
        <taxon>Rickettsiales</taxon>
        <taxon>Anaplasmataceae</taxon>
        <taxon>Wolbachieae</taxon>
        <taxon>Wolbachia</taxon>
    </lineage>
</organism>
<dbReference type="AlphaFoldDB" id="A0A1E7QKD1"/>
<dbReference type="PANTHER" id="PTHR36573">
    <property type="entry name" value="INTERMEMBRANE PHOSPHOLIPID TRANSPORT SYSTEM BINDING PROTEIN MLAC"/>
    <property type="match status" value="1"/>
</dbReference>
<evidence type="ECO:0000256" key="1">
    <source>
        <dbReference type="SAM" id="SignalP"/>
    </source>
</evidence>
<dbReference type="OrthoDB" id="8099120at2"/>
<reference evidence="2 3" key="1">
    <citation type="submission" date="2016-09" db="EMBL/GenBank/DDBJ databases">
        <title>Genomic evidence for plant-parasitic nematodes as the earliest Wolbachia hosts.</title>
        <authorList>
            <person name="Brown A.M."/>
            <person name="Wasala S.K."/>
            <person name="Howe D.K."/>
            <person name="Peetz A.B."/>
            <person name="Zasada I.A."/>
            <person name="Denver D.R."/>
        </authorList>
    </citation>
    <scope>NUCLEOTIDE SEQUENCE [LARGE SCALE GENOMIC DNA]</scope>
    <source>
        <strain evidence="3">wPpe</strain>
    </source>
</reference>
<dbReference type="Gene3D" id="3.10.450.710">
    <property type="entry name" value="Tgt2/MlaC"/>
    <property type="match status" value="1"/>
</dbReference>
<dbReference type="Pfam" id="PF05494">
    <property type="entry name" value="MlaC"/>
    <property type="match status" value="1"/>
</dbReference>
<evidence type="ECO:0000313" key="2">
    <source>
        <dbReference type="EMBL" id="OEY86931.1"/>
    </source>
</evidence>
<feature type="signal peptide" evidence="1">
    <location>
        <begin position="1"/>
        <end position="18"/>
    </location>
</feature>
<gene>
    <name evidence="2" type="ORF">BIY23_00285</name>
</gene>
<dbReference type="EMBL" id="MJMG01000001">
    <property type="protein sequence ID" value="OEY86931.1"/>
    <property type="molecule type" value="Genomic_DNA"/>
</dbReference>
<name>A0A1E7QKD1_WOLPI</name>
<accession>A0A1E7QKD1</accession>
<keyword evidence="3" id="KW-1185">Reference proteome</keyword>
<dbReference type="RefSeq" id="WP_070064582.1">
    <property type="nucleotide sequence ID" value="NZ_MJMG01000001.1"/>
</dbReference>
<proteinExistence type="predicted"/>
<dbReference type="InterPro" id="IPR042245">
    <property type="entry name" value="Tgt2/MlaC_sf"/>
</dbReference>
<dbReference type="PANTHER" id="PTHR36573:SF1">
    <property type="entry name" value="INTERMEMBRANE PHOSPHOLIPID TRANSPORT SYSTEM BINDING PROTEIN MLAC"/>
    <property type="match status" value="1"/>
</dbReference>
<dbReference type="Proteomes" id="UP000175679">
    <property type="component" value="Unassembled WGS sequence"/>
</dbReference>
<feature type="chain" id="PRO_5009200914" evidence="1">
    <location>
        <begin position="19"/>
        <end position="186"/>
    </location>
</feature>
<evidence type="ECO:0000313" key="3">
    <source>
        <dbReference type="Proteomes" id="UP000175679"/>
    </source>
</evidence>
<protein>
    <submittedName>
        <fullName evidence="2">Organic solvent ABC transporter</fullName>
    </submittedName>
</protein>
<keyword evidence="1" id="KW-0732">Signal</keyword>
<dbReference type="InterPro" id="IPR008869">
    <property type="entry name" value="MlaC/ttg2D"/>
</dbReference>
<sequence>MNVIKIFIIMFLATSAYADCRSHKDFIYALKNQMVSTVGRKSQMLQSIIRNNLDLKKISRFIIGKHWVLSQDATREDFLREYEAYFVRLCTKILYDYIQSSEMSVMGTKKVDDRVCIINTRFSHSDNEEFTNIDFQVTKKDNSFLISDITVSGISVLINQRAQFNKRIDTYGIEQVIKELKCNNNL</sequence>
<comment type="caution">
    <text evidence="2">The sequence shown here is derived from an EMBL/GenBank/DDBJ whole genome shotgun (WGS) entry which is preliminary data.</text>
</comment>